<accession>D1A8A4</accession>
<gene>
    <name evidence="2" type="ordered locus">Tcur_4903</name>
</gene>
<dbReference type="KEGG" id="tcu:Tcur_4903"/>
<feature type="transmembrane region" description="Helical" evidence="1">
    <location>
        <begin position="43"/>
        <end position="63"/>
    </location>
</feature>
<dbReference type="OrthoDB" id="3474465at2"/>
<dbReference type="eggNOG" id="ENOG502ZGU1">
    <property type="taxonomic scope" value="Bacteria"/>
</dbReference>
<evidence type="ECO:0000313" key="3">
    <source>
        <dbReference type="Proteomes" id="UP000001918"/>
    </source>
</evidence>
<protein>
    <submittedName>
        <fullName evidence="2">Uncharacterized protein</fullName>
    </submittedName>
</protein>
<evidence type="ECO:0000313" key="2">
    <source>
        <dbReference type="EMBL" id="ACZ00419.1"/>
    </source>
</evidence>
<keyword evidence="3" id="KW-1185">Reference proteome</keyword>
<dbReference type="STRING" id="471852.Tcur_4903"/>
<reference evidence="2 3" key="1">
    <citation type="journal article" date="2011" name="Stand. Genomic Sci.">
        <title>Complete genome sequence of Thermomonospora curvata type strain (B9).</title>
        <authorList>
            <person name="Chertkov O."/>
            <person name="Sikorski J."/>
            <person name="Nolan M."/>
            <person name="Lapidus A."/>
            <person name="Lucas S."/>
            <person name="Del Rio T.G."/>
            <person name="Tice H."/>
            <person name="Cheng J.F."/>
            <person name="Goodwin L."/>
            <person name="Pitluck S."/>
            <person name="Liolios K."/>
            <person name="Ivanova N."/>
            <person name="Mavromatis K."/>
            <person name="Mikhailova N."/>
            <person name="Ovchinnikova G."/>
            <person name="Pati A."/>
            <person name="Chen A."/>
            <person name="Palaniappan K."/>
            <person name="Djao O.D."/>
            <person name="Land M."/>
            <person name="Hauser L."/>
            <person name="Chang Y.J."/>
            <person name="Jeffries C.D."/>
            <person name="Brettin T."/>
            <person name="Han C."/>
            <person name="Detter J.C."/>
            <person name="Rohde M."/>
            <person name="Goker M."/>
            <person name="Woyke T."/>
            <person name="Bristow J."/>
            <person name="Eisen J.A."/>
            <person name="Markowitz V."/>
            <person name="Hugenholtz P."/>
            <person name="Klenk H.P."/>
            <person name="Kyrpides N.C."/>
        </authorList>
    </citation>
    <scope>NUCLEOTIDE SEQUENCE [LARGE SCALE GENOMIC DNA]</scope>
    <source>
        <strain evidence="3">ATCC 19995 / DSM 43183 / JCM 3096 / KCTC 9072 / NBRC 15933 / NCIMB 10081 / Henssen B9</strain>
    </source>
</reference>
<keyword evidence="1" id="KW-0472">Membrane</keyword>
<sequence>MRISTGTNATTWARFAFMALLMIPAFLFGLLVGISMISVWPPFGVFMILMSLVILGALAFLWARFYQQAYWLEGTVLIQRRPFGSRRCDLSRAHVIAESVSPNSPYNAAPLPRLTAVEPGGRPIRLWLRVPERRNALLPAGELLALAAAITYRRPHDEQARFIAEGLRRLADNPFGAA</sequence>
<proteinExistence type="predicted"/>
<keyword evidence="1" id="KW-0812">Transmembrane</keyword>
<dbReference type="EMBL" id="CP001738">
    <property type="protein sequence ID" value="ACZ00419.1"/>
    <property type="molecule type" value="Genomic_DNA"/>
</dbReference>
<keyword evidence="1" id="KW-1133">Transmembrane helix</keyword>
<feature type="transmembrane region" description="Helical" evidence="1">
    <location>
        <begin position="12"/>
        <end position="37"/>
    </location>
</feature>
<dbReference type="HOGENOM" id="CLU_1509912_0_0_11"/>
<organism evidence="2 3">
    <name type="scientific">Thermomonospora curvata (strain ATCC 19995 / DSM 43183 / JCM 3096 / KCTC 9072 / NBRC 15933 / NCIMB 10081 / Henssen B9)</name>
    <dbReference type="NCBI Taxonomy" id="471852"/>
    <lineage>
        <taxon>Bacteria</taxon>
        <taxon>Bacillati</taxon>
        <taxon>Actinomycetota</taxon>
        <taxon>Actinomycetes</taxon>
        <taxon>Streptosporangiales</taxon>
        <taxon>Thermomonosporaceae</taxon>
        <taxon>Thermomonospora</taxon>
    </lineage>
</organism>
<name>D1A8A4_THECD</name>
<dbReference type="AlphaFoldDB" id="D1A8A4"/>
<evidence type="ECO:0000256" key="1">
    <source>
        <dbReference type="SAM" id="Phobius"/>
    </source>
</evidence>
<dbReference type="Proteomes" id="UP000001918">
    <property type="component" value="Chromosome"/>
</dbReference>